<comment type="caution">
    <text evidence="2">The sequence shown here is derived from an EMBL/GenBank/DDBJ whole genome shotgun (WGS) entry which is preliminary data.</text>
</comment>
<dbReference type="RefSeq" id="XP_067713207.1">
    <property type="nucleotide sequence ID" value="XM_067857106.1"/>
</dbReference>
<proteinExistence type="predicted"/>
<feature type="region of interest" description="Disordered" evidence="1">
    <location>
        <begin position="205"/>
        <end position="243"/>
    </location>
</feature>
<dbReference type="GeneID" id="94192619"/>
<reference evidence="2 3" key="1">
    <citation type="submission" date="2021-06" db="EMBL/GenBank/DDBJ databases">
        <title>Genome sequence of Babesia caballi.</title>
        <authorList>
            <person name="Yamagishi J."/>
            <person name="Kidaka T."/>
            <person name="Ochi A."/>
        </authorList>
    </citation>
    <scope>NUCLEOTIDE SEQUENCE [LARGE SCALE GENOMIC DNA]</scope>
    <source>
        <strain evidence="2">USDA-D6B2</strain>
    </source>
</reference>
<gene>
    <name evidence="2" type="ORF">BcabD6B2_05710</name>
</gene>
<evidence type="ECO:0000313" key="3">
    <source>
        <dbReference type="Proteomes" id="UP001497744"/>
    </source>
</evidence>
<evidence type="ECO:0000313" key="2">
    <source>
        <dbReference type="EMBL" id="GIX61136.1"/>
    </source>
</evidence>
<dbReference type="Proteomes" id="UP001497744">
    <property type="component" value="Unassembled WGS sequence"/>
</dbReference>
<feature type="compositionally biased region" description="Pro residues" evidence="1">
    <location>
        <begin position="205"/>
        <end position="219"/>
    </location>
</feature>
<evidence type="ECO:0000256" key="1">
    <source>
        <dbReference type="SAM" id="MobiDB-lite"/>
    </source>
</evidence>
<organism evidence="2 3">
    <name type="scientific">Babesia caballi</name>
    <dbReference type="NCBI Taxonomy" id="5871"/>
    <lineage>
        <taxon>Eukaryota</taxon>
        <taxon>Sar</taxon>
        <taxon>Alveolata</taxon>
        <taxon>Apicomplexa</taxon>
        <taxon>Aconoidasida</taxon>
        <taxon>Piroplasmida</taxon>
        <taxon>Babesiidae</taxon>
        <taxon>Babesia</taxon>
    </lineage>
</organism>
<name>A0AAV4LPT9_BABCB</name>
<protein>
    <submittedName>
        <fullName evidence="2">Uncharacterized protein</fullName>
    </submittedName>
</protein>
<dbReference type="AlphaFoldDB" id="A0AAV4LPT9"/>
<keyword evidence="3" id="KW-1185">Reference proteome</keyword>
<accession>A0AAV4LPT9</accession>
<dbReference type="EMBL" id="BPLF01000001">
    <property type="protein sequence ID" value="GIX61136.1"/>
    <property type="molecule type" value="Genomic_DNA"/>
</dbReference>
<feature type="compositionally biased region" description="Polar residues" evidence="1">
    <location>
        <begin position="220"/>
        <end position="234"/>
    </location>
</feature>
<sequence length="275" mass="29588">MSCLNIPVPDSLKEALEFLDVMHHSFNGSKQGVKKAFEKTSGHVNPAEFNDLTLALTNACELRARIVGYHNVSKYGKYTSLEDSGNDEACGFKIISILKILLPKLITTLTFLFKKVRLFDDSHWGGQRCDGLNVHRMISDKRDFHLWLTDKHVYDGHILRGYGSHWLSPQTGNGLQVSLEALVGGNNGHLQTLWQRIEGIAPSYLPPIVAPPSPPPGPPQTHQGGSHTPAETQPSQSASSSTATIGGAVGATSLVGGGAAVYFLNVGGIRTLIAG</sequence>